<dbReference type="Gene3D" id="1.10.630.10">
    <property type="entry name" value="Cytochrome P450"/>
    <property type="match status" value="1"/>
</dbReference>
<evidence type="ECO:0000313" key="2">
    <source>
        <dbReference type="EMBL" id="TWE18299.1"/>
    </source>
</evidence>
<dbReference type="SUPFAM" id="SSF48264">
    <property type="entry name" value="Cytochrome P450"/>
    <property type="match status" value="1"/>
</dbReference>
<dbReference type="InterPro" id="IPR036396">
    <property type="entry name" value="Cyt_P450_sf"/>
</dbReference>
<dbReference type="CDD" id="cd11036">
    <property type="entry name" value="AknT-like"/>
    <property type="match status" value="1"/>
</dbReference>
<gene>
    <name evidence="2" type="ORF">FB465_3364</name>
</gene>
<dbReference type="Pfam" id="PF00067">
    <property type="entry name" value="p450"/>
    <property type="match status" value="1"/>
</dbReference>
<evidence type="ECO:0000313" key="3">
    <source>
        <dbReference type="Proteomes" id="UP000318416"/>
    </source>
</evidence>
<dbReference type="AlphaFoldDB" id="A0A561ERT4"/>
<accession>A0A561ERT4</accession>
<dbReference type="GO" id="GO:0020037">
    <property type="term" value="F:heme binding"/>
    <property type="evidence" value="ECO:0007669"/>
    <property type="project" value="InterPro"/>
</dbReference>
<name>A0A561ERT4_9ACTN</name>
<dbReference type="GO" id="GO:0016705">
    <property type="term" value="F:oxidoreductase activity, acting on paired donors, with incorporation or reduction of molecular oxygen"/>
    <property type="evidence" value="ECO:0007669"/>
    <property type="project" value="InterPro"/>
</dbReference>
<comment type="similarity">
    <text evidence="1">Belongs to the cytochrome P450 family.</text>
</comment>
<sequence>MTSSMTRSVHEFDRYGDVCLALADPFLVPVPADSGPPGSMAWLRATVARFSSDATHARRRALVEADLARLDPAALRRAVASGAADTPRRLVVRTLAEGLGLSAADEVADAVTIVAGAYFGDDAPEADAAVAWLLPRMLPAESADLAGSAALLDPGADRARTAEVTDARLEAAANRIGLLVQACDATGRLIEHARRPADRPSAVPSVEALLIETLRHDPPVRAMRRVATRDTCVTGVEITEGDLVILDIAAANRDPQVFANPRTFDPERTGPPPLTFGVRPRLCPGRDHALALAAGVLDRASADDIPATDDRDPAEAVTAMVGHVLALADTWTAWDGDPFPIDDRIYTPHKAIRRVADHLLDHLAELEARVAGEKTQPDRWHASAITTKADLAPFTRDDLDEAHSRLTRLAGIWANRLGALTAEQLDCSPGDGWTFRQIAFHLAESAYYADAIGDLTPTEDGHTS</sequence>
<reference evidence="2 3" key="1">
    <citation type="submission" date="2019-06" db="EMBL/GenBank/DDBJ databases">
        <title>Sequencing the genomes of 1000 actinobacteria strains.</title>
        <authorList>
            <person name="Klenk H.-P."/>
        </authorList>
    </citation>
    <scope>NUCLEOTIDE SEQUENCE [LARGE SCALE GENOMIC DNA]</scope>
    <source>
        <strain evidence="2 3">DSM 41649</strain>
    </source>
</reference>
<dbReference type="PANTHER" id="PTHR46696">
    <property type="entry name" value="P450, PUTATIVE (EUROFUNG)-RELATED"/>
    <property type="match status" value="1"/>
</dbReference>
<dbReference type="SUPFAM" id="SSF109854">
    <property type="entry name" value="DinB/YfiT-like putative metalloenzymes"/>
    <property type="match status" value="1"/>
</dbReference>
<dbReference type="GO" id="GO:0004497">
    <property type="term" value="F:monooxygenase activity"/>
    <property type="evidence" value="ECO:0007669"/>
    <property type="project" value="InterPro"/>
</dbReference>
<comment type="caution">
    <text evidence="2">The sequence shown here is derived from an EMBL/GenBank/DDBJ whole genome shotgun (WGS) entry which is preliminary data.</text>
</comment>
<dbReference type="EMBL" id="VIVR01000001">
    <property type="protein sequence ID" value="TWE18299.1"/>
    <property type="molecule type" value="Genomic_DNA"/>
</dbReference>
<dbReference type="InterPro" id="IPR002397">
    <property type="entry name" value="Cyt_P450_B"/>
</dbReference>
<protein>
    <submittedName>
        <fullName evidence="2">Cytochrome P450</fullName>
    </submittedName>
</protein>
<evidence type="ECO:0000256" key="1">
    <source>
        <dbReference type="ARBA" id="ARBA00010617"/>
    </source>
</evidence>
<dbReference type="InterPro" id="IPR001128">
    <property type="entry name" value="Cyt_P450"/>
</dbReference>
<dbReference type="GO" id="GO:0005506">
    <property type="term" value="F:iron ion binding"/>
    <property type="evidence" value="ECO:0007669"/>
    <property type="project" value="InterPro"/>
</dbReference>
<dbReference type="InterPro" id="IPR034660">
    <property type="entry name" value="DinB/YfiT-like"/>
</dbReference>
<keyword evidence="3" id="KW-1185">Reference proteome</keyword>
<dbReference type="PANTHER" id="PTHR46696:SF1">
    <property type="entry name" value="CYTOCHROME P450 YJIB-RELATED"/>
    <property type="match status" value="1"/>
</dbReference>
<proteinExistence type="inferred from homology"/>
<organism evidence="2 3">
    <name type="scientific">Kitasatospora atroaurantiaca</name>
    <dbReference type="NCBI Taxonomy" id="285545"/>
    <lineage>
        <taxon>Bacteria</taxon>
        <taxon>Bacillati</taxon>
        <taxon>Actinomycetota</taxon>
        <taxon>Actinomycetes</taxon>
        <taxon>Kitasatosporales</taxon>
        <taxon>Streptomycetaceae</taxon>
        <taxon>Kitasatospora</taxon>
    </lineage>
</organism>
<dbReference type="PRINTS" id="PR00359">
    <property type="entry name" value="BP450"/>
</dbReference>
<dbReference type="RefSeq" id="WP_342791810.1">
    <property type="nucleotide sequence ID" value="NZ_BAAABR010000006.1"/>
</dbReference>
<dbReference type="Proteomes" id="UP000318416">
    <property type="component" value="Unassembled WGS sequence"/>
</dbReference>